<dbReference type="SUPFAM" id="SSF53474">
    <property type="entry name" value="alpha/beta-Hydrolases"/>
    <property type="match status" value="1"/>
</dbReference>
<proteinExistence type="predicted"/>
<keyword evidence="4" id="KW-1185">Reference proteome</keyword>
<evidence type="ECO:0000313" key="4">
    <source>
        <dbReference type="Proteomes" id="UP000565468"/>
    </source>
</evidence>
<gene>
    <name evidence="3" type="ORF">HII30_06500</name>
</gene>
<evidence type="ECO:0000256" key="1">
    <source>
        <dbReference type="SAM" id="Phobius"/>
    </source>
</evidence>
<dbReference type="GO" id="GO:0016787">
    <property type="term" value="F:hydrolase activity"/>
    <property type="evidence" value="ECO:0007669"/>
    <property type="project" value="InterPro"/>
</dbReference>
<name>A0A848M3T1_PAELE</name>
<dbReference type="InterPro" id="IPR029059">
    <property type="entry name" value="AB_hydrolase_5"/>
</dbReference>
<dbReference type="AlphaFoldDB" id="A0A848M3T1"/>
<evidence type="ECO:0000313" key="3">
    <source>
        <dbReference type="EMBL" id="NMO95435.1"/>
    </source>
</evidence>
<organism evidence="3 4">
    <name type="scientific">Paenibacillus lemnae</name>
    <dbReference type="NCBI Taxonomy" id="1330551"/>
    <lineage>
        <taxon>Bacteria</taxon>
        <taxon>Bacillati</taxon>
        <taxon>Bacillota</taxon>
        <taxon>Bacilli</taxon>
        <taxon>Bacillales</taxon>
        <taxon>Paenibacillaceae</taxon>
        <taxon>Paenibacillus</taxon>
    </lineage>
</organism>
<dbReference type="Pfam" id="PF12695">
    <property type="entry name" value="Abhydrolase_5"/>
    <property type="match status" value="1"/>
</dbReference>
<dbReference type="RefSeq" id="WP_169504216.1">
    <property type="nucleotide sequence ID" value="NZ_JABBPN010000004.1"/>
</dbReference>
<sequence>MLKPSVKKKWKWAVIIIAVIIFAAAAAFFIYVSDYYRGNAEAQYVIEQSERVEVQDDMWVFRPESGKSTDTGFIFYPGGKVEAIAYAPLLQQLSDQGVTSVLVKMPFNLAVFDQNAAENVYDLLPDIQTWYIGGHSLGGAMASSYVNKHPDQASGLIMLGAYPVGDSSPIPSLAIYGSEDGLLDHSKLEGTENQHVIEGGNHAYFGSYGEQKGDGTAAISPEEQQAQTVKVISSFILQQEQK</sequence>
<keyword evidence="1" id="KW-0812">Transmembrane</keyword>
<keyword evidence="1" id="KW-0472">Membrane</keyword>
<comment type="caution">
    <text evidence="3">The sequence shown here is derived from an EMBL/GenBank/DDBJ whole genome shotgun (WGS) entry which is preliminary data.</text>
</comment>
<dbReference type="Proteomes" id="UP000565468">
    <property type="component" value="Unassembled WGS sequence"/>
</dbReference>
<dbReference type="InterPro" id="IPR029058">
    <property type="entry name" value="AB_hydrolase_fold"/>
</dbReference>
<protein>
    <submittedName>
        <fullName evidence="3">Carboxymethylenebutenolidase</fullName>
    </submittedName>
</protein>
<feature type="domain" description="Alpha/beta hydrolase fold-5" evidence="2">
    <location>
        <begin position="73"/>
        <end position="225"/>
    </location>
</feature>
<keyword evidence="1" id="KW-1133">Transmembrane helix</keyword>
<dbReference type="EMBL" id="JABBPN010000004">
    <property type="protein sequence ID" value="NMO95435.1"/>
    <property type="molecule type" value="Genomic_DNA"/>
</dbReference>
<accession>A0A848M3T1</accession>
<dbReference type="Gene3D" id="3.40.50.1820">
    <property type="entry name" value="alpha/beta hydrolase"/>
    <property type="match status" value="1"/>
</dbReference>
<reference evidence="3 4" key="1">
    <citation type="submission" date="2020-04" db="EMBL/GenBank/DDBJ databases">
        <title>Paenibacillus algicola sp. nov., a novel marine bacterium producing alginate lyase.</title>
        <authorList>
            <person name="Huang H."/>
        </authorList>
    </citation>
    <scope>NUCLEOTIDE SEQUENCE [LARGE SCALE GENOMIC DNA]</scope>
    <source>
        <strain evidence="3 4">L7-75</strain>
    </source>
</reference>
<feature type="transmembrane region" description="Helical" evidence="1">
    <location>
        <begin position="12"/>
        <end position="32"/>
    </location>
</feature>
<evidence type="ECO:0000259" key="2">
    <source>
        <dbReference type="Pfam" id="PF12695"/>
    </source>
</evidence>